<accession>A0A401TTU8</accession>
<evidence type="ECO:0000313" key="1">
    <source>
        <dbReference type="EMBL" id="GCC46073.1"/>
    </source>
</evidence>
<protein>
    <submittedName>
        <fullName evidence="1">Uncharacterized protein</fullName>
    </submittedName>
</protein>
<comment type="caution">
    <text evidence="1">The sequence shown here is derived from an EMBL/GenBank/DDBJ whole genome shotgun (WGS) entry which is preliminary data.</text>
</comment>
<proteinExistence type="predicted"/>
<dbReference type="Proteomes" id="UP000287033">
    <property type="component" value="Unassembled WGS sequence"/>
</dbReference>
<dbReference type="EMBL" id="BEZZ01179971">
    <property type="protein sequence ID" value="GCC46073.1"/>
    <property type="molecule type" value="Genomic_DNA"/>
</dbReference>
<reference evidence="1 2" key="1">
    <citation type="journal article" date="2018" name="Nat. Ecol. Evol.">
        <title>Shark genomes provide insights into elasmobranch evolution and the origin of vertebrates.</title>
        <authorList>
            <person name="Hara Y"/>
            <person name="Yamaguchi K"/>
            <person name="Onimaru K"/>
            <person name="Kadota M"/>
            <person name="Koyanagi M"/>
            <person name="Keeley SD"/>
            <person name="Tatsumi K"/>
            <person name="Tanaka K"/>
            <person name="Motone F"/>
            <person name="Kageyama Y"/>
            <person name="Nozu R"/>
            <person name="Adachi N"/>
            <person name="Nishimura O"/>
            <person name="Nakagawa R"/>
            <person name="Tanegashima C"/>
            <person name="Kiyatake I"/>
            <person name="Matsumoto R"/>
            <person name="Murakumo K"/>
            <person name="Nishida K"/>
            <person name="Terakita A"/>
            <person name="Kuratani S"/>
            <person name="Sato K"/>
            <person name="Hyodo S Kuraku.S."/>
        </authorList>
    </citation>
    <scope>NUCLEOTIDE SEQUENCE [LARGE SCALE GENOMIC DNA]</scope>
</reference>
<gene>
    <name evidence="1" type="ORF">chiPu_0030312</name>
</gene>
<feature type="non-terminal residue" evidence="1">
    <location>
        <position position="1"/>
    </location>
</feature>
<evidence type="ECO:0000313" key="2">
    <source>
        <dbReference type="Proteomes" id="UP000287033"/>
    </source>
</evidence>
<keyword evidence="2" id="KW-1185">Reference proteome</keyword>
<organism evidence="1 2">
    <name type="scientific">Chiloscyllium punctatum</name>
    <name type="common">Brownbanded bambooshark</name>
    <name type="synonym">Hemiscyllium punctatum</name>
    <dbReference type="NCBI Taxonomy" id="137246"/>
    <lineage>
        <taxon>Eukaryota</taxon>
        <taxon>Metazoa</taxon>
        <taxon>Chordata</taxon>
        <taxon>Craniata</taxon>
        <taxon>Vertebrata</taxon>
        <taxon>Chondrichthyes</taxon>
        <taxon>Elasmobranchii</taxon>
        <taxon>Galeomorphii</taxon>
        <taxon>Galeoidea</taxon>
        <taxon>Orectolobiformes</taxon>
        <taxon>Hemiscylliidae</taxon>
        <taxon>Chiloscyllium</taxon>
    </lineage>
</organism>
<dbReference type="AlphaFoldDB" id="A0A401TTU8"/>
<sequence length="201" mass="22792">QQLTDIAERQPFAGKLRPRRAVEAELAGLARPRRRQLGNRGRAEILRRVEIEVHQRRLRAAGLPLQHRKRAHAGLRIERGPARKAARQYLQRQDRRRDLHKTLVGLLGASGRRGLAQPLPEFVMPFDERPEPRPPQHVGQAGIAMDVVIALDQVAALRREIGRQEIQIDVADLFARTVDHVGHDARRSVAPAARIRRMKSA</sequence>
<name>A0A401TTU8_CHIPU</name>